<name>A0A8H9HBN9_KITAU</name>
<dbReference type="EMBL" id="BMUB01000001">
    <property type="protein sequence ID" value="GGU54786.1"/>
    <property type="molecule type" value="Genomic_DNA"/>
</dbReference>
<proteinExistence type="predicted"/>
<comment type="caution">
    <text evidence="2">The sequence shown here is derived from an EMBL/GenBank/DDBJ whole genome shotgun (WGS) entry which is preliminary data.</text>
</comment>
<dbReference type="AlphaFoldDB" id="A0A8H9HBN9"/>
<evidence type="ECO:0000313" key="2">
    <source>
        <dbReference type="EMBL" id="GGU54786.1"/>
    </source>
</evidence>
<protein>
    <submittedName>
        <fullName evidence="2">Uncharacterized protein</fullName>
    </submittedName>
</protein>
<accession>A0A8H9HBN9</accession>
<sequence>MAGPTPNRHQLRTFPRAGPPATEQGPDSRLTAPPTPLREKSAGPTSRAVRSTGEGAHAGQPESAIT</sequence>
<dbReference type="Proteomes" id="UP000610124">
    <property type="component" value="Unassembled WGS sequence"/>
</dbReference>
<evidence type="ECO:0000313" key="3">
    <source>
        <dbReference type="Proteomes" id="UP000610124"/>
    </source>
</evidence>
<evidence type="ECO:0000256" key="1">
    <source>
        <dbReference type="SAM" id="MobiDB-lite"/>
    </source>
</evidence>
<organism evidence="2 3">
    <name type="scientific">Kitasatospora aureofaciens</name>
    <name type="common">Streptomyces aureofaciens</name>
    <dbReference type="NCBI Taxonomy" id="1894"/>
    <lineage>
        <taxon>Bacteria</taxon>
        <taxon>Bacillati</taxon>
        <taxon>Actinomycetota</taxon>
        <taxon>Actinomycetes</taxon>
        <taxon>Kitasatosporales</taxon>
        <taxon>Streptomycetaceae</taxon>
        <taxon>Kitasatospora</taxon>
    </lineage>
</organism>
<reference evidence="2" key="1">
    <citation type="journal article" date="2014" name="Int. J. Syst. Evol. Microbiol.">
        <title>Complete genome sequence of Corynebacterium casei LMG S-19264T (=DSM 44701T), isolated from a smear-ripened cheese.</title>
        <authorList>
            <consortium name="US DOE Joint Genome Institute (JGI-PGF)"/>
            <person name="Walter F."/>
            <person name="Albersmeier A."/>
            <person name="Kalinowski J."/>
            <person name="Ruckert C."/>
        </authorList>
    </citation>
    <scope>NUCLEOTIDE SEQUENCE</scope>
    <source>
        <strain evidence="2">JCM 4434</strain>
    </source>
</reference>
<reference evidence="2" key="2">
    <citation type="submission" date="2020-09" db="EMBL/GenBank/DDBJ databases">
        <authorList>
            <person name="Sun Q."/>
            <person name="Ohkuma M."/>
        </authorList>
    </citation>
    <scope>NUCLEOTIDE SEQUENCE</scope>
    <source>
        <strain evidence="2">JCM 4434</strain>
    </source>
</reference>
<gene>
    <name evidence="2" type="ORF">GCM10010502_01160</name>
</gene>
<feature type="region of interest" description="Disordered" evidence="1">
    <location>
        <begin position="1"/>
        <end position="66"/>
    </location>
</feature>